<keyword evidence="4" id="KW-1185">Reference proteome</keyword>
<gene>
    <name evidence="3" type="ORF">HK099_006013</name>
</gene>
<accession>A0AAD5TYP3</accession>
<dbReference type="Pfam" id="PF01774">
    <property type="entry name" value="UreD"/>
    <property type="match status" value="2"/>
</dbReference>
<keyword evidence="2" id="KW-0143">Chaperone</keyword>
<protein>
    <recommendedName>
        <fullName evidence="5">Urease accessory protein UreD</fullName>
    </recommendedName>
</protein>
<dbReference type="Proteomes" id="UP001211065">
    <property type="component" value="Unassembled WGS sequence"/>
</dbReference>
<evidence type="ECO:0008006" key="5">
    <source>
        <dbReference type="Google" id="ProtNLM"/>
    </source>
</evidence>
<dbReference type="InterPro" id="IPR002669">
    <property type="entry name" value="UreD"/>
</dbReference>
<comment type="caution">
    <text evidence="3">The sequence shown here is derived from an EMBL/GenBank/DDBJ whole genome shotgun (WGS) entry which is preliminary data.</text>
</comment>
<evidence type="ECO:0000256" key="2">
    <source>
        <dbReference type="ARBA" id="ARBA00023186"/>
    </source>
</evidence>
<dbReference type="GO" id="GO:0016151">
    <property type="term" value="F:nickel cation binding"/>
    <property type="evidence" value="ECO:0007669"/>
    <property type="project" value="InterPro"/>
</dbReference>
<dbReference type="AlphaFoldDB" id="A0AAD5TYP3"/>
<proteinExistence type="inferred from homology"/>
<dbReference type="PANTHER" id="PTHR33643:SF1">
    <property type="entry name" value="UREASE ACCESSORY PROTEIN D"/>
    <property type="match status" value="1"/>
</dbReference>
<name>A0AAD5TYP3_9FUNG</name>
<evidence type="ECO:0000313" key="3">
    <source>
        <dbReference type="EMBL" id="KAJ3216099.1"/>
    </source>
</evidence>
<evidence type="ECO:0000313" key="4">
    <source>
        <dbReference type="Proteomes" id="UP001211065"/>
    </source>
</evidence>
<organism evidence="3 4">
    <name type="scientific">Clydaea vesicula</name>
    <dbReference type="NCBI Taxonomy" id="447962"/>
    <lineage>
        <taxon>Eukaryota</taxon>
        <taxon>Fungi</taxon>
        <taxon>Fungi incertae sedis</taxon>
        <taxon>Chytridiomycota</taxon>
        <taxon>Chytridiomycota incertae sedis</taxon>
        <taxon>Chytridiomycetes</taxon>
        <taxon>Lobulomycetales</taxon>
        <taxon>Lobulomycetaceae</taxon>
        <taxon>Clydaea</taxon>
    </lineage>
</organism>
<sequence length="294" mass="32940">MAEDNFEKKVIGLGYIECEISQLTDLILLKKLESTYPIKLISTQTFKDKALAIYSLTYGGGLVSGDSYKLVIKVGENATLSLLTQASTKVYKKRQNHSVVNASVNTSIKIRDFDVIQSLTCYLNQNSLFCLLPEPVTNLIILDWFTSGRMSNGEVWKFEKYCSLNQLFLLKDGDCKDKICIFNDCWLLEDEHKGINSGETSYSDRVKPYQCYGTLILYGAKLDVLKQNILKLNADNIITGKALNLPPLIFSSSTFSNDNGLVVRVAALETILLKNFILNCLDGLQKLIGKNIFI</sequence>
<dbReference type="PANTHER" id="PTHR33643">
    <property type="entry name" value="UREASE ACCESSORY PROTEIN D"/>
    <property type="match status" value="1"/>
</dbReference>
<evidence type="ECO:0000256" key="1">
    <source>
        <dbReference type="ARBA" id="ARBA00007177"/>
    </source>
</evidence>
<dbReference type="EMBL" id="JADGJW010000498">
    <property type="protein sequence ID" value="KAJ3216099.1"/>
    <property type="molecule type" value="Genomic_DNA"/>
</dbReference>
<comment type="similarity">
    <text evidence="1">Belongs to the UreD family.</text>
</comment>
<reference evidence="3" key="1">
    <citation type="submission" date="2020-05" db="EMBL/GenBank/DDBJ databases">
        <title>Phylogenomic resolution of chytrid fungi.</title>
        <authorList>
            <person name="Stajich J.E."/>
            <person name="Amses K."/>
            <person name="Simmons R."/>
            <person name="Seto K."/>
            <person name="Myers J."/>
            <person name="Bonds A."/>
            <person name="Quandt C.A."/>
            <person name="Barry K."/>
            <person name="Liu P."/>
            <person name="Grigoriev I."/>
            <person name="Longcore J.E."/>
            <person name="James T.Y."/>
        </authorList>
    </citation>
    <scope>NUCLEOTIDE SEQUENCE</scope>
    <source>
        <strain evidence="3">JEL0476</strain>
    </source>
</reference>